<keyword evidence="3" id="KW-0677">Repeat</keyword>
<protein>
    <submittedName>
        <fullName evidence="5">G10619 protein</fullName>
    </submittedName>
</protein>
<name>A0ABP1G5Q3_9CHLO</name>
<dbReference type="PANTHER" id="PTHR45632:SF3">
    <property type="entry name" value="KELCH-LIKE PROTEIN 32"/>
    <property type="match status" value="1"/>
</dbReference>
<dbReference type="InterPro" id="IPR000210">
    <property type="entry name" value="BTB/POZ_dom"/>
</dbReference>
<dbReference type="PANTHER" id="PTHR45632">
    <property type="entry name" value="LD33804P"/>
    <property type="match status" value="1"/>
</dbReference>
<dbReference type="InterPro" id="IPR011333">
    <property type="entry name" value="SKP1/BTB/POZ_sf"/>
</dbReference>
<dbReference type="SMART" id="SM00875">
    <property type="entry name" value="BACK"/>
    <property type="match status" value="1"/>
</dbReference>
<keyword evidence="2" id="KW-0880">Kelch repeat</keyword>
<dbReference type="InterPro" id="IPR015915">
    <property type="entry name" value="Kelch-typ_b-propeller"/>
</dbReference>
<dbReference type="PROSITE" id="PS50097">
    <property type="entry name" value="BTB"/>
    <property type="match status" value="1"/>
</dbReference>
<accession>A0ABP1G5Q3</accession>
<dbReference type="Pfam" id="PF00651">
    <property type="entry name" value="BTB"/>
    <property type="match status" value="1"/>
</dbReference>
<feature type="domain" description="BTB" evidence="4">
    <location>
        <begin position="23"/>
        <end position="101"/>
    </location>
</feature>
<evidence type="ECO:0000313" key="5">
    <source>
        <dbReference type="EMBL" id="CAL5227616.1"/>
    </source>
</evidence>
<dbReference type="Gene3D" id="1.25.40.420">
    <property type="match status" value="1"/>
</dbReference>
<keyword evidence="6" id="KW-1185">Reference proteome</keyword>
<evidence type="ECO:0000256" key="1">
    <source>
        <dbReference type="ARBA" id="ARBA00004906"/>
    </source>
</evidence>
<dbReference type="PIRSF" id="PIRSF037037">
    <property type="entry name" value="Kelch-like_protein_gigaxonin"/>
    <property type="match status" value="1"/>
</dbReference>
<dbReference type="SUPFAM" id="SSF54695">
    <property type="entry name" value="POZ domain"/>
    <property type="match status" value="1"/>
</dbReference>
<dbReference type="Proteomes" id="UP001497392">
    <property type="component" value="Unassembled WGS sequence"/>
</dbReference>
<dbReference type="Gene3D" id="2.120.10.80">
    <property type="entry name" value="Kelch-type beta propeller"/>
    <property type="match status" value="2"/>
</dbReference>
<dbReference type="Pfam" id="PF24681">
    <property type="entry name" value="Kelch_KLHDC2_KLHL20_DRC7"/>
    <property type="match status" value="1"/>
</dbReference>
<dbReference type="InterPro" id="IPR017096">
    <property type="entry name" value="BTB-kelch_protein"/>
</dbReference>
<evidence type="ECO:0000256" key="3">
    <source>
        <dbReference type="ARBA" id="ARBA00022737"/>
    </source>
</evidence>
<sequence length="584" mass="63861">MTLQSGGDLTPSLQSLWKEGQLCDLTLVSNDNQTFDAHKIILASASGYFRALFVGAGRHLRESFDQGRSPNEQTIRLPAVSGDSLRCVLEIIYNKQLDISDVNVEDLLAASNYLDIPVIREACCQFLRSQLSISNCLHTLVLAAQYDCHNLFEDAVTFVRSHFTEIVSGEEKAGLPELPQDVIESLLSSEELETQSEDDILEAVLTWWAADAPDRSAELPRLLPAIRLQPKEIQERLERRLRALAVSSPDAQLARTEVEHYVRSCERRVSGSAASSTCMPSPPPRRSMPSGLLAAGGHDVNWRSLRSSELYNPTRETWIPAPPLPDSISFAAYTSAQGNVCVVNGSPHLCSVLLYERSRKQWVRHAPMNAPRLHAAMASVGGRVYIMGGRTGVANTELRSVEHCKMPWGPGSHDSADSSWSFCSSMCQPRTALGACALKDRIYAVGGQDGKHVHTSVEAYDAGADKWTILAAHLPCERKYHTACELNGRVYAVGGMTKERQRLKSVVALDPREGHWRQVAPMCVPRSSCGAASLHGRLFAAGGNAGDSYFHATMEAYVPEADKWQSCASFSQGRSSLALAAVAT</sequence>
<comment type="pathway">
    <text evidence="1">Protein modification; protein ubiquitination.</text>
</comment>
<dbReference type="InterPro" id="IPR011705">
    <property type="entry name" value="BACK"/>
</dbReference>
<dbReference type="EMBL" id="CAXHTA020000017">
    <property type="protein sequence ID" value="CAL5227616.1"/>
    <property type="molecule type" value="Genomic_DNA"/>
</dbReference>
<evidence type="ECO:0000313" key="6">
    <source>
        <dbReference type="Proteomes" id="UP001497392"/>
    </source>
</evidence>
<evidence type="ECO:0000256" key="2">
    <source>
        <dbReference type="ARBA" id="ARBA00022441"/>
    </source>
</evidence>
<dbReference type="SUPFAM" id="SSF117281">
    <property type="entry name" value="Kelch motif"/>
    <property type="match status" value="2"/>
</dbReference>
<dbReference type="Pfam" id="PF07707">
    <property type="entry name" value="BACK"/>
    <property type="match status" value="1"/>
</dbReference>
<evidence type="ECO:0000259" key="4">
    <source>
        <dbReference type="PROSITE" id="PS50097"/>
    </source>
</evidence>
<dbReference type="SMART" id="SM00225">
    <property type="entry name" value="BTB"/>
    <property type="match status" value="1"/>
</dbReference>
<comment type="caution">
    <text evidence="5">The sequence shown here is derived from an EMBL/GenBank/DDBJ whole genome shotgun (WGS) entry which is preliminary data.</text>
</comment>
<dbReference type="InterPro" id="IPR006652">
    <property type="entry name" value="Kelch_1"/>
</dbReference>
<gene>
    <name evidence="5" type="primary">g10619</name>
    <name evidence="5" type="ORF">VP750_LOCUS9522</name>
</gene>
<dbReference type="SMART" id="SM00612">
    <property type="entry name" value="Kelch"/>
    <property type="match status" value="6"/>
</dbReference>
<dbReference type="Gene3D" id="3.30.710.10">
    <property type="entry name" value="Potassium Channel Kv1.1, Chain A"/>
    <property type="match status" value="1"/>
</dbReference>
<proteinExistence type="predicted"/>
<reference evidence="5 6" key="1">
    <citation type="submission" date="2024-06" db="EMBL/GenBank/DDBJ databases">
        <authorList>
            <person name="Kraege A."/>
            <person name="Thomma B."/>
        </authorList>
    </citation>
    <scope>NUCLEOTIDE SEQUENCE [LARGE SCALE GENOMIC DNA]</scope>
</reference>
<organism evidence="5 6">
    <name type="scientific">Coccomyxa viridis</name>
    <dbReference type="NCBI Taxonomy" id="1274662"/>
    <lineage>
        <taxon>Eukaryota</taxon>
        <taxon>Viridiplantae</taxon>
        <taxon>Chlorophyta</taxon>
        <taxon>core chlorophytes</taxon>
        <taxon>Trebouxiophyceae</taxon>
        <taxon>Trebouxiophyceae incertae sedis</taxon>
        <taxon>Coccomyxaceae</taxon>
        <taxon>Coccomyxa</taxon>
    </lineage>
</organism>